<dbReference type="GO" id="GO:0090729">
    <property type="term" value="F:toxin activity"/>
    <property type="evidence" value="ECO:0007669"/>
    <property type="project" value="UniProtKB-KW"/>
</dbReference>
<gene>
    <name evidence="5" type="primary">vapC</name>
    <name evidence="8" type="ORF">B7Z01_01825</name>
</gene>
<dbReference type="PANTHER" id="PTHR35901:SF1">
    <property type="entry name" value="EXONUCLEASE VAPC9"/>
    <property type="match status" value="1"/>
</dbReference>
<dbReference type="HAMAP" id="MF_00265">
    <property type="entry name" value="VapC_Nob1"/>
    <property type="match status" value="1"/>
</dbReference>
<dbReference type="Proteomes" id="UP000215595">
    <property type="component" value="Unassembled WGS sequence"/>
</dbReference>
<feature type="binding site" evidence="5">
    <location>
        <position position="140"/>
    </location>
    <ligand>
        <name>Mg(2+)</name>
        <dbReference type="ChEBI" id="CHEBI:18420"/>
    </ligand>
</feature>
<dbReference type="GO" id="GO:0000287">
    <property type="term" value="F:magnesium ion binding"/>
    <property type="evidence" value="ECO:0007669"/>
    <property type="project" value="UniProtKB-UniRule"/>
</dbReference>
<dbReference type="SUPFAM" id="SSF88723">
    <property type="entry name" value="PIN domain-like"/>
    <property type="match status" value="1"/>
</dbReference>
<evidence type="ECO:0000313" key="8">
    <source>
        <dbReference type="EMBL" id="OYX35659.1"/>
    </source>
</evidence>
<evidence type="ECO:0000256" key="5">
    <source>
        <dbReference type="HAMAP-Rule" id="MF_00265"/>
    </source>
</evidence>
<accession>A0A258FU53</accession>
<protein>
    <recommendedName>
        <fullName evidence="5">Ribonuclease VapC</fullName>
        <shortName evidence="5">RNase VapC</shortName>
        <ecNumber evidence="5">3.1.-.-</ecNumber>
    </recommendedName>
    <alternativeName>
        <fullName evidence="5">Toxin VapC</fullName>
    </alternativeName>
</protein>
<dbReference type="PANTHER" id="PTHR35901">
    <property type="entry name" value="RIBONUCLEASE VAPC3"/>
    <property type="match status" value="1"/>
</dbReference>
<keyword evidence="5" id="KW-0460">Magnesium</keyword>
<comment type="caution">
    <text evidence="8">The sequence shown here is derived from an EMBL/GenBank/DDBJ whole genome shotgun (WGS) entry which is preliminary data.</text>
</comment>
<keyword evidence="2 5" id="KW-0540">Nuclease</keyword>
<comment type="similarity">
    <text evidence="5">Belongs to the PINc/VapC protein family.</text>
</comment>
<evidence type="ECO:0000259" key="7">
    <source>
        <dbReference type="Pfam" id="PF01850"/>
    </source>
</evidence>
<dbReference type="GO" id="GO:0016787">
    <property type="term" value="F:hydrolase activity"/>
    <property type="evidence" value="ECO:0007669"/>
    <property type="project" value="UniProtKB-KW"/>
</dbReference>
<organism evidence="8 9">
    <name type="scientific">Brevundimonas subvibrioides</name>
    <dbReference type="NCBI Taxonomy" id="74313"/>
    <lineage>
        <taxon>Bacteria</taxon>
        <taxon>Pseudomonadati</taxon>
        <taxon>Pseudomonadota</taxon>
        <taxon>Alphaproteobacteria</taxon>
        <taxon>Caulobacterales</taxon>
        <taxon>Caulobacteraceae</taxon>
        <taxon>Brevundimonas</taxon>
    </lineage>
</organism>
<dbReference type="InterPro" id="IPR051619">
    <property type="entry name" value="TypeII_TA_RNase_PINc/VapC"/>
</dbReference>
<evidence type="ECO:0000256" key="6">
    <source>
        <dbReference type="SAM" id="MobiDB-lite"/>
    </source>
</evidence>
<evidence type="ECO:0000256" key="1">
    <source>
        <dbReference type="ARBA" id="ARBA00022649"/>
    </source>
</evidence>
<keyword evidence="3 5" id="KW-0479">Metal-binding</keyword>
<dbReference type="CDD" id="cd09874">
    <property type="entry name" value="PIN_MT3492-like"/>
    <property type="match status" value="1"/>
</dbReference>
<feature type="binding site" evidence="5">
    <location>
        <position position="43"/>
    </location>
    <ligand>
        <name>Mg(2+)</name>
        <dbReference type="ChEBI" id="CHEBI:18420"/>
    </ligand>
</feature>
<comment type="cofactor">
    <cofactor evidence="5">
        <name>Mg(2+)</name>
        <dbReference type="ChEBI" id="CHEBI:18420"/>
    </cofactor>
</comment>
<dbReference type="EC" id="3.1.-.-" evidence="5"/>
<dbReference type="EMBL" id="NCEB01000003">
    <property type="protein sequence ID" value="OYX35659.1"/>
    <property type="molecule type" value="Genomic_DNA"/>
</dbReference>
<keyword evidence="4 5" id="KW-0378">Hydrolase</keyword>
<dbReference type="Pfam" id="PF01850">
    <property type="entry name" value="PIN"/>
    <property type="match status" value="1"/>
</dbReference>
<keyword evidence="1 5" id="KW-1277">Toxin-antitoxin system</keyword>
<proteinExistence type="inferred from homology"/>
<feature type="region of interest" description="Disordered" evidence="6">
    <location>
        <begin position="1"/>
        <end position="29"/>
    </location>
</feature>
<evidence type="ECO:0000256" key="2">
    <source>
        <dbReference type="ARBA" id="ARBA00022722"/>
    </source>
</evidence>
<keyword evidence="5" id="KW-0800">Toxin</keyword>
<evidence type="ECO:0000313" key="9">
    <source>
        <dbReference type="Proteomes" id="UP000215595"/>
    </source>
</evidence>
<dbReference type="InterPro" id="IPR022907">
    <property type="entry name" value="VapC_family"/>
</dbReference>
<feature type="domain" description="PIN" evidence="7">
    <location>
        <begin position="40"/>
        <end position="166"/>
    </location>
</feature>
<dbReference type="InterPro" id="IPR029060">
    <property type="entry name" value="PIN-like_dom_sf"/>
</dbReference>
<dbReference type="AlphaFoldDB" id="A0A258FU53"/>
<dbReference type="InterPro" id="IPR002716">
    <property type="entry name" value="PIN_dom"/>
</dbReference>
<comment type="function">
    <text evidence="5">Toxic component of a toxin-antitoxin (TA) system. An RNase.</text>
</comment>
<dbReference type="Gene3D" id="3.40.50.1010">
    <property type="entry name" value="5'-nuclease"/>
    <property type="match status" value="1"/>
</dbReference>
<name>A0A258FU53_9CAUL</name>
<sequence>MRSTHRRRLDETPQRGGTNADLRAEGHRQGHARRLPVLTVYLDTSVLVAALTVEPESERAQRRIQQGDDWLVSDWTVAEFSGAIRAKARRGELSVALIPVLDHAIDEFTDRIGGATALRPSDHQSARTRIIMDGKLRAPDALHLVIAERLGAAMFTFDIELARAAREAGLQVVEA</sequence>
<dbReference type="GO" id="GO:0004540">
    <property type="term" value="F:RNA nuclease activity"/>
    <property type="evidence" value="ECO:0007669"/>
    <property type="project" value="InterPro"/>
</dbReference>
<evidence type="ECO:0000256" key="4">
    <source>
        <dbReference type="ARBA" id="ARBA00022801"/>
    </source>
</evidence>
<reference evidence="8 9" key="1">
    <citation type="submission" date="2017-03" db="EMBL/GenBank/DDBJ databases">
        <title>Lifting the veil on microbial sulfur biogeochemistry in mining wastewaters.</title>
        <authorList>
            <person name="Kantor R.S."/>
            <person name="Colenbrander Nelson T."/>
            <person name="Marshall S."/>
            <person name="Bennett D."/>
            <person name="Apte S."/>
            <person name="Camacho D."/>
            <person name="Thomas B.C."/>
            <person name="Warren L.A."/>
            <person name="Banfield J.F."/>
        </authorList>
    </citation>
    <scope>NUCLEOTIDE SEQUENCE [LARGE SCALE GENOMIC DNA]</scope>
    <source>
        <strain evidence="8">32-69-9</strain>
    </source>
</reference>
<evidence type="ECO:0000256" key="3">
    <source>
        <dbReference type="ARBA" id="ARBA00022723"/>
    </source>
</evidence>